<evidence type="ECO:0000313" key="2">
    <source>
        <dbReference type="EMBL" id="WVZ94120.1"/>
    </source>
</evidence>
<keyword evidence="3" id="KW-1185">Reference proteome</keyword>
<feature type="non-terminal residue" evidence="2">
    <location>
        <position position="524"/>
    </location>
</feature>
<protein>
    <recommendedName>
        <fullName evidence="1">At1g61320/AtMIF1 LRR domain-containing protein</fullName>
    </recommendedName>
</protein>
<dbReference type="InterPro" id="IPR055357">
    <property type="entry name" value="LRR_At1g61320_AtMIF1"/>
</dbReference>
<dbReference type="PANTHER" id="PTHR34145:SF58">
    <property type="entry name" value="OS10G0384600 PROTEIN"/>
    <property type="match status" value="1"/>
</dbReference>
<evidence type="ECO:0000259" key="1">
    <source>
        <dbReference type="Pfam" id="PF23622"/>
    </source>
</evidence>
<sequence>DILRHIHSLMAMRDAARTACASKTFLRSWRCYPTMAFNQETLAASRQPLPRSEDDRGKYVFSKTQQVLQNHSGVGVTTLKLNLSACSMADIDGGLLDAWLRAFVKPGLAELAVSLPEPEHGSTSSSSSSVPGYTFPCSLLLSHDDSASTIQHLYHASCAFHPTQQGPILVARGACREVAVTGDELGFFLSSCLAVETLDISSCDMLSVVRVRECRALASIESYASRLSTFAYHGRRPLLRFTLGDSLETKALDVQAMGLKDMIQYAGSNLPTIAPNLETLVLSADNDNLTKAPAMTGEFQHLKHLAICLGKSGGFCAGYDFFYLAFFLDACVALETFILRIEDGFAWNNKKYIFASGEPDQNPSPSMQHGGLGSLRKATITGFCSGETLIKLTCHILESAASLLQCLVLDTCPGYDRKHSPSDRCRPMCVGALRDAERALADVRRCIMPKVPAGIELKVLGPCTRCHAMDARAMEQAAESKAPFRVLQRQDDSRLALVAKGLIKYAHHHVVTSEEVRKYNFYGD</sequence>
<gene>
    <name evidence="2" type="ORF">U9M48_040055</name>
</gene>
<proteinExistence type="predicted"/>
<name>A0AAQ3XDA5_PASNO</name>
<dbReference type="InterPro" id="IPR053772">
    <property type="entry name" value="At1g61320/At1g61330-like"/>
</dbReference>
<dbReference type="AlphaFoldDB" id="A0AAQ3XDA5"/>
<dbReference type="PANTHER" id="PTHR34145">
    <property type="entry name" value="OS02G0105600 PROTEIN"/>
    <property type="match status" value="1"/>
</dbReference>
<organism evidence="2 3">
    <name type="scientific">Paspalum notatum var. saurae</name>
    <dbReference type="NCBI Taxonomy" id="547442"/>
    <lineage>
        <taxon>Eukaryota</taxon>
        <taxon>Viridiplantae</taxon>
        <taxon>Streptophyta</taxon>
        <taxon>Embryophyta</taxon>
        <taxon>Tracheophyta</taxon>
        <taxon>Spermatophyta</taxon>
        <taxon>Magnoliopsida</taxon>
        <taxon>Liliopsida</taxon>
        <taxon>Poales</taxon>
        <taxon>Poaceae</taxon>
        <taxon>PACMAD clade</taxon>
        <taxon>Panicoideae</taxon>
        <taxon>Andropogonodae</taxon>
        <taxon>Paspaleae</taxon>
        <taxon>Paspalinae</taxon>
        <taxon>Paspalum</taxon>
    </lineage>
</organism>
<feature type="domain" description="At1g61320/AtMIF1 LRR" evidence="1">
    <location>
        <begin position="67"/>
        <end position="464"/>
    </location>
</feature>
<dbReference type="Proteomes" id="UP001341281">
    <property type="component" value="Chromosome 09"/>
</dbReference>
<reference evidence="2 3" key="1">
    <citation type="submission" date="2024-02" db="EMBL/GenBank/DDBJ databases">
        <title>High-quality chromosome-scale genome assembly of Pensacola bahiagrass (Paspalum notatum Flugge var. saurae).</title>
        <authorList>
            <person name="Vega J.M."/>
            <person name="Podio M."/>
            <person name="Orjuela J."/>
            <person name="Siena L.A."/>
            <person name="Pessino S.C."/>
            <person name="Combes M.C."/>
            <person name="Mariac C."/>
            <person name="Albertini E."/>
            <person name="Pupilli F."/>
            <person name="Ortiz J.P.A."/>
            <person name="Leblanc O."/>
        </authorList>
    </citation>
    <scope>NUCLEOTIDE SEQUENCE [LARGE SCALE GENOMIC DNA]</scope>
    <source>
        <strain evidence="2">R1</strain>
        <tissue evidence="2">Leaf</tissue>
    </source>
</reference>
<evidence type="ECO:0000313" key="3">
    <source>
        <dbReference type="Proteomes" id="UP001341281"/>
    </source>
</evidence>
<dbReference type="Pfam" id="PF23622">
    <property type="entry name" value="LRR_At1g61320_AtMIF1"/>
    <property type="match status" value="1"/>
</dbReference>
<dbReference type="EMBL" id="CP144753">
    <property type="protein sequence ID" value="WVZ94120.1"/>
    <property type="molecule type" value="Genomic_DNA"/>
</dbReference>
<accession>A0AAQ3XDA5</accession>